<dbReference type="Gene3D" id="3.20.20.70">
    <property type="entry name" value="Aldolase class I"/>
    <property type="match status" value="1"/>
</dbReference>
<dbReference type="GO" id="GO:0005737">
    <property type="term" value="C:cytoplasm"/>
    <property type="evidence" value="ECO:0007669"/>
    <property type="project" value="UniProtKB-SubCell"/>
</dbReference>
<name>A0A510HK05_9ACTN</name>
<comment type="cofactor">
    <cofactor evidence="9">
        <name>FMN</name>
        <dbReference type="ChEBI" id="CHEBI:58210"/>
    </cofactor>
    <text evidence="9">Binds 1 FMN per subunit.</text>
</comment>
<dbReference type="InterPro" id="IPR024920">
    <property type="entry name" value="Dihydroorotate_DH_1"/>
</dbReference>
<evidence type="ECO:0000256" key="8">
    <source>
        <dbReference type="ARBA" id="ARBA00023002"/>
    </source>
</evidence>
<evidence type="ECO:0000256" key="6">
    <source>
        <dbReference type="ARBA" id="ARBA00022643"/>
    </source>
</evidence>
<dbReference type="PANTHER" id="PTHR48109">
    <property type="entry name" value="DIHYDROOROTATE DEHYDROGENASE (QUINONE), MITOCHONDRIAL-RELATED"/>
    <property type="match status" value="1"/>
</dbReference>
<keyword evidence="7 9" id="KW-0665">Pyrimidine biosynthesis</keyword>
<comment type="catalytic activity">
    <reaction evidence="9">
        <text>(S)-dihydroorotate + A = orotate + AH2</text>
        <dbReference type="Rhea" id="RHEA:18073"/>
        <dbReference type="ChEBI" id="CHEBI:13193"/>
        <dbReference type="ChEBI" id="CHEBI:17499"/>
        <dbReference type="ChEBI" id="CHEBI:30839"/>
        <dbReference type="ChEBI" id="CHEBI:30864"/>
    </reaction>
</comment>
<dbReference type="GO" id="GO:0004152">
    <property type="term" value="F:dihydroorotate dehydrogenase activity"/>
    <property type="evidence" value="ECO:0007669"/>
    <property type="project" value="UniProtKB-UniRule"/>
</dbReference>
<comment type="function">
    <text evidence="9">Catalyzes the conversion of dihydroorotate to orotate.</text>
</comment>
<dbReference type="HAMAP" id="MF_00224">
    <property type="entry name" value="DHO_dh_type1"/>
    <property type="match status" value="1"/>
</dbReference>
<dbReference type="EMBL" id="AP019791">
    <property type="protein sequence ID" value="BBL78933.1"/>
    <property type="molecule type" value="Genomic_DNA"/>
</dbReference>
<feature type="binding site" evidence="9">
    <location>
        <position position="23"/>
    </location>
    <ligand>
        <name>FMN</name>
        <dbReference type="ChEBI" id="CHEBI:58210"/>
    </ligand>
</feature>
<evidence type="ECO:0000256" key="4">
    <source>
        <dbReference type="ARBA" id="ARBA00022490"/>
    </source>
</evidence>
<feature type="binding site" evidence="9">
    <location>
        <position position="124"/>
    </location>
    <ligand>
        <name>substrate</name>
    </ligand>
</feature>
<comment type="pathway">
    <text evidence="2 9">Pyrimidine metabolism; UMP biosynthesis via de novo pathway.</text>
</comment>
<dbReference type="PROSITE" id="PS00911">
    <property type="entry name" value="DHODEHASE_1"/>
    <property type="match status" value="1"/>
</dbReference>
<dbReference type="PROSITE" id="PS00912">
    <property type="entry name" value="DHODEHASE_2"/>
    <property type="match status" value="1"/>
</dbReference>
<accession>A0A510HK05</accession>
<comment type="caution">
    <text evidence="9">Lacks conserved residue(s) required for the propagation of feature annotation.</text>
</comment>
<dbReference type="InterPro" id="IPR012135">
    <property type="entry name" value="Dihydroorotate_DH_1_2"/>
</dbReference>
<evidence type="ECO:0000256" key="3">
    <source>
        <dbReference type="ARBA" id="ARBA00008008"/>
    </source>
</evidence>
<dbReference type="NCBIfam" id="NF005574">
    <property type="entry name" value="PRK07259.1"/>
    <property type="match status" value="1"/>
</dbReference>
<dbReference type="Proteomes" id="UP000318065">
    <property type="component" value="Chromosome"/>
</dbReference>
<evidence type="ECO:0000256" key="2">
    <source>
        <dbReference type="ARBA" id="ARBA00004725"/>
    </source>
</evidence>
<evidence type="ECO:0000256" key="9">
    <source>
        <dbReference type="HAMAP-Rule" id="MF_00224"/>
    </source>
</evidence>
<keyword evidence="4 9" id="KW-0963">Cytoplasm</keyword>
<dbReference type="SUPFAM" id="SSF51395">
    <property type="entry name" value="FMN-linked oxidoreductases"/>
    <property type="match status" value="1"/>
</dbReference>
<dbReference type="InterPro" id="IPR050074">
    <property type="entry name" value="DHO_dehydrogenase"/>
</dbReference>
<evidence type="ECO:0000313" key="12">
    <source>
        <dbReference type="Proteomes" id="UP000318065"/>
    </source>
</evidence>
<dbReference type="PANTHER" id="PTHR48109:SF1">
    <property type="entry name" value="DIHYDROOROTATE DEHYDROGENASE (FUMARATE)"/>
    <property type="match status" value="1"/>
</dbReference>
<keyword evidence="8 9" id="KW-0560">Oxidoreductase</keyword>
<sequence>MVAPELSVELCGIRLATPLIPASGTLAPEALDEARGVYGAVLPKTVTLRPRRGNPPPRVAEAPAGMINSIGLQNPGIEEFLRGLAVWEIGGPIFVSVAGETVEEFALLCERVAADGRAAAIELNLSCPNVERGGQVFCARPSAVEEVVAACRAAVPGVPLLAKLALEGVVENARAAEAAGADGLTVMNTVPALAVDARSGRVLLRGGLSGPAIKPLALRAVYDVASAVGLPVVGCGGVSSGTDVAEFMIAGATAVQVGSAAFVCDPAEILAEFERYLLEEGVAASELAGAMHPAQGARPVPSER</sequence>
<feature type="binding site" evidence="9">
    <location>
        <position position="44"/>
    </location>
    <ligand>
        <name>substrate</name>
    </ligand>
</feature>
<feature type="binding site" evidence="9">
    <location>
        <position position="210"/>
    </location>
    <ligand>
        <name>FMN</name>
        <dbReference type="ChEBI" id="CHEBI:58210"/>
    </ligand>
</feature>
<evidence type="ECO:0000313" key="11">
    <source>
        <dbReference type="EMBL" id="BBL78933.1"/>
    </source>
</evidence>
<dbReference type="UniPathway" id="UPA00070"/>
<dbReference type="Pfam" id="PF01180">
    <property type="entry name" value="DHO_dh"/>
    <property type="match status" value="1"/>
</dbReference>
<feature type="binding site" evidence="9">
    <location>
        <position position="124"/>
    </location>
    <ligand>
        <name>FMN</name>
        <dbReference type="ChEBI" id="CHEBI:58210"/>
    </ligand>
</feature>
<keyword evidence="12" id="KW-1185">Reference proteome</keyword>
<keyword evidence="5 9" id="KW-0285">Flavoprotein</keyword>
<evidence type="ECO:0000256" key="7">
    <source>
        <dbReference type="ARBA" id="ARBA00022975"/>
    </source>
</evidence>
<dbReference type="AlphaFoldDB" id="A0A510HK05"/>
<dbReference type="RefSeq" id="WP_143527022.1">
    <property type="nucleotide sequence ID" value="NZ_AP019791.1"/>
</dbReference>
<dbReference type="OrthoDB" id="9794954at2"/>
<feature type="binding site" evidence="9">
    <location>
        <begin position="258"/>
        <end position="259"/>
    </location>
    <ligand>
        <name>FMN</name>
        <dbReference type="ChEBI" id="CHEBI:58210"/>
    </ligand>
</feature>
<organism evidence="11 12">
    <name type="scientific">Rubrobacter xylanophilus</name>
    <dbReference type="NCBI Taxonomy" id="49319"/>
    <lineage>
        <taxon>Bacteria</taxon>
        <taxon>Bacillati</taxon>
        <taxon>Actinomycetota</taxon>
        <taxon>Rubrobacteria</taxon>
        <taxon>Rubrobacterales</taxon>
        <taxon>Rubrobacteraceae</taxon>
        <taxon>Rubrobacter</taxon>
    </lineage>
</organism>
<proteinExistence type="inferred from homology"/>
<feature type="binding site" evidence="9">
    <location>
        <begin position="236"/>
        <end position="237"/>
    </location>
    <ligand>
        <name>FMN</name>
        <dbReference type="ChEBI" id="CHEBI:58210"/>
    </ligand>
</feature>
<feature type="active site" description="Nucleophile" evidence="9">
    <location>
        <position position="127"/>
    </location>
</feature>
<comment type="similarity">
    <text evidence="3 9">Belongs to the dihydroorotate dehydrogenase family. Type 1 subfamily.</text>
</comment>
<dbReference type="InterPro" id="IPR005720">
    <property type="entry name" value="Dihydroorotate_DH_cat"/>
</dbReference>
<reference evidence="11" key="1">
    <citation type="journal article" date="2019" name="Microbiol. Resour. Announc.">
        <title>Complete Genome Sequence of Rubrobacter xylanophilus Strain AA3-22, Isolated from Arima Onsen in Japan.</title>
        <authorList>
            <person name="Tomariguchi N."/>
            <person name="Miyazaki K."/>
        </authorList>
    </citation>
    <scope>NUCLEOTIDE SEQUENCE [LARGE SCALE GENOMIC DNA]</scope>
    <source>
        <strain evidence="11">AA3-22</strain>
    </source>
</reference>
<comment type="subcellular location">
    <subcellularLocation>
        <location evidence="1 9">Cytoplasm</location>
    </subcellularLocation>
</comment>
<dbReference type="GO" id="GO:0006207">
    <property type="term" value="P:'de novo' pyrimidine nucleobase biosynthetic process"/>
    <property type="evidence" value="ECO:0007669"/>
    <property type="project" value="InterPro"/>
</dbReference>
<protein>
    <recommendedName>
        <fullName evidence="9">Dihydroorotate dehydrogenase</fullName>
        <shortName evidence="9">DHOD</shortName>
        <shortName evidence="9">DHODase</shortName>
        <shortName evidence="9">DHOdehase</shortName>
        <ecNumber evidence="9">1.3.-.-</ecNumber>
    </recommendedName>
</protein>
<feature type="binding site" evidence="9">
    <location>
        <begin position="68"/>
        <end position="72"/>
    </location>
    <ligand>
        <name>substrate</name>
    </ligand>
</feature>
<dbReference type="GO" id="GO:0044205">
    <property type="term" value="P:'de novo' UMP biosynthetic process"/>
    <property type="evidence" value="ECO:0007669"/>
    <property type="project" value="UniProtKB-UniRule"/>
</dbReference>
<evidence type="ECO:0000259" key="10">
    <source>
        <dbReference type="Pfam" id="PF01180"/>
    </source>
</evidence>
<dbReference type="EC" id="1.3.-.-" evidence="9"/>
<dbReference type="InterPro" id="IPR001295">
    <property type="entry name" value="Dihydroorotate_DH_CS"/>
</dbReference>
<feature type="binding site" evidence="9">
    <location>
        <begin position="188"/>
        <end position="189"/>
    </location>
    <ligand>
        <name>substrate</name>
    </ligand>
</feature>
<keyword evidence="6 9" id="KW-0288">FMN</keyword>
<evidence type="ECO:0000256" key="5">
    <source>
        <dbReference type="ARBA" id="ARBA00022630"/>
    </source>
</evidence>
<gene>
    <name evidence="9 11" type="primary">pyrD</name>
    <name evidence="11" type="ORF">RxyAA322_07870</name>
</gene>
<feature type="domain" description="Dihydroorotate dehydrogenase catalytic" evidence="10">
    <location>
        <begin position="6"/>
        <end position="266"/>
    </location>
</feature>
<feature type="binding site" evidence="9">
    <location>
        <position position="163"/>
    </location>
    <ligand>
        <name>FMN</name>
        <dbReference type="ChEBI" id="CHEBI:58210"/>
    </ligand>
</feature>
<dbReference type="InterPro" id="IPR013785">
    <property type="entry name" value="Aldolase_TIM"/>
</dbReference>
<feature type="binding site" evidence="9">
    <location>
        <begin position="44"/>
        <end position="45"/>
    </location>
    <ligand>
        <name>FMN</name>
        <dbReference type="ChEBI" id="CHEBI:58210"/>
    </ligand>
</feature>
<evidence type="ECO:0000256" key="1">
    <source>
        <dbReference type="ARBA" id="ARBA00004496"/>
    </source>
</evidence>
<dbReference type="PIRSF" id="PIRSF000164">
    <property type="entry name" value="DHO_oxidase"/>
    <property type="match status" value="1"/>
</dbReference>